<dbReference type="EC" id="2.7.7.-" evidence="6"/>
<sequence length="238" mass="26974">MLAYPFSDHRDSVGSFPTNQGGIDLNVFEAVKQSVTTRQAAEHYGIHAGRNGMACCPFHNDKTPSMKLDRRYHCFGCGADGDVIDFTAALYGMGKKEAAVQLAQDFGLSYEDWKPPEKAKKPKPRQKSPEEQFQEAKNRCFRILADYLHLLMAWRTDYAPHSPEEAFHPRFVEALQKQDQVEYLLDVLLFGDTEEKAALITDYGKDVIQLEQRMAELAATDAARTKKHHERYAATPEC</sequence>
<keyword evidence="6" id="KW-0808">Transferase</keyword>
<dbReference type="GO" id="GO:0003899">
    <property type="term" value="F:DNA-directed RNA polymerase activity"/>
    <property type="evidence" value="ECO:0007669"/>
    <property type="project" value="InterPro"/>
</dbReference>
<reference evidence="6 7" key="1">
    <citation type="submission" date="2016-01" db="EMBL/GenBank/DDBJ databases">
        <title>Genome sequence of Clostridium neopropionicum X4, DSM-3847.</title>
        <authorList>
            <person name="Poehlein A."/>
            <person name="Beck M.H."/>
            <person name="Bengelsdorf F.R."/>
            <person name="Daniel R."/>
            <person name="Duerre P."/>
        </authorList>
    </citation>
    <scope>NUCLEOTIDE SEQUENCE [LARGE SCALE GENOMIC DNA]</scope>
    <source>
        <strain evidence="6 7">DSM-3847</strain>
    </source>
</reference>
<name>A0A136WGM7_9FIRM</name>
<dbReference type="SMART" id="SM00400">
    <property type="entry name" value="ZnF_CHCC"/>
    <property type="match status" value="1"/>
</dbReference>
<feature type="region of interest" description="Disordered" evidence="4">
    <location>
        <begin position="113"/>
        <end position="132"/>
    </location>
</feature>
<evidence type="ECO:0000256" key="3">
    <source>
        <dbReference type="ARBA" id="ARBA00022833"/>
    </source>
</evidence>
<dbReference type="InterPro" id="IPR002694">
    <property type="entry name" value="Znf_CHC2"/>
</dbReference>
<dbReference type="GO" id="GO:0005737">
    <property type="term" value="C:cytoplasm"/>
    <property type="evidence" value="ECO:0007669"/>
    <property type="project" value="TreeGrafter"/>
</dbReference>
<proteinExistence type="predicted"/>
<keyword evidence="3" id="KW-0862">Zinc</keyword>
<keyword evidence="1" id="KW-0479">Metal-binding</keyword>
<evidence type="ECO:0000256" key="4">
    <source>
        <dbReference type="SAM" id="MobiDB-lite"/>
    </source>
</evidence>
<dbReference type="GO" id="GO:0008270">
    <property type="term" value="F:zinc ion binding"/>
    <property type="evidence" value="ECO:0007669"/>
    <property type="project" value="UniProtKB-KW"/>
</dbReference>
<feature type="domain" description="Zinc finger CHC2-type" evidence="5">
    <location>
        <begin position="53"/>
        <end position="103"/>
    </location>
</feature>
<evidence type="ECO:0000256" key="1">
    <source>
        <dbReference type="ARBA" id="ARBA00022723"/>
    </source>
</evidence>
<dbReference type="EMBL" id="LRVM01000002">
    <property type="protein sequence ID" value="KXL53665.1"/>
    <property type="molecule type" value="Genomic_DNA"/>
</dbReference>
<dbReference type="SUPFAM" id="SSF57783">
    <property type="entry name" value="Zinc beta-ribbon"/>
    <property type="match status" value="1"/>
</dbReference>
<dbReference type="AlphaFoldDB" id="A0A136WGM7"/>
<gene>
    <name evidence="6" type="primary">dnaG_3</name>
    <name evidence="6" type="ORF">CLNEO_08910</name>
</gene>
<dbReference type="Pfam" id="PF01807">
    <property type="entry name" value="Zn_ribbon_DnaG"/>
    <property type="match status" value="1"/>
</dbReference>
<dbReference type="PANTHER" id="PTHR30313">
    <property type="entry name" value="DNA PRIMASE"/>
    <property type="match status" value="1"/>
</dbReference>
<dbReference type="PATRIC" id="fig|36847.3.peg.1047"/>
<evidence type="ECO:0000256" key="2">
    <source>
        <dbReference type="ARBA" id="ARBA00022771"/>
    </source>
</evidence>
<dbReference type="InterPro" id="IPR036977">
    <property type="entry name" value="DNA_primase_Znf_CHC2"/>
</dbReference>
<protein>
    <submittedName>
        <fullName evidence="6">DNA primase</fullName>
        <ecNumber evidence="6">2.7.7.-</ecNumber>
    </submittedName>
</protein>
<accession>A0A136WGM7</accession>
<evidence type="ECO:0000313" key="7">
    <source>
        <dbReference type="Proteomes" id="UP000070539"/>
    </source>
</evidence>
<keyword evidence="2" id="KW-0863">Zinc-finger</keyword>
<evidence type="ECO:0000313" key="6">
    <source>
        <dbReference type="EMBL" id="KXL53665.1"/>
    </source>
</evidence>
<dbReference type="Gene3D" id="3.90.580.10">
    <property type="entry name" value="Zinc finger, CHC2-type domain"/>
    <property type="match status" value="1"/>
</dbReference>
<dbReference type="STRING" id="36847.CLNEO_08910"/>
<keyword evidence="7" id="KW-1185">Reference proteome</keyword>
<dbReference type="InterPro" id="IPR050219">
    <property type="entry name" value="DnaG_primase"/>
</dbReference>
<dbReference type="Proteomes" id="UP000070539">
    <property type="component" value="Unassembled WGS sequence"/>
</dbReference>
<dbReference type="GO" id="GO:0006269">
    <property type="term" value="P:DNA replication, synthesis of primer"/>
    <property type="evidence" value="ECO:0007669"/>
    <property type="project" value="TreeGrafter"/>
</dbReference>
<organism evidence="6 7">
    <name type="scientific">Anaerotignum neopropionicum</name>
    <dbReference type="NCBI Taxonomy" id="36847"/>
    <lineage>
        <taxon>Bacteria</taxon>
        <taxon>Bacillati</taxon>
        <taxon>Bacillota</taxon>
        <taxon>Clostridia</taxon>
        <taxon>Lachnospirales</taxon>
        <taxon>Anaerotignaceae</taxon>
        <taxon>Anaerotignum</taxon>
    </lineage>
</organism>
<evidence type="ECO:0000259" key="5">
    <source>
        <dbReference type="SMART" id="SM00400"/>
    </source>
</evidence>
<dbReference type="GO" id="GO:0003677">
    <property type="term" value="F:DNA binding"/>
    <property type="evidence" value="ECO:0007669"/>
    <property type="project" value="InterPro"/>
</dbReference>
<keyword evidence="6" id="KW-0548">Nucleotidyltransferase</keyword>
<comment type="caution">
    <text evidence="6">The sequence shown here is derived from an EMBL/GenBank/DDBJ whole genome shotgun (WGS) entry which is preliminary data.</text>
</comment>
<dbReference type="PANTHER" id="PTHR30313:SF2">
    <property type="entry name" value="DNA PRIMASE"/>
    <property type="match status" value="1"/>
</dbReference>